<gene>
    <name evidence="1" type="ORF">HanXRQr2_Chr06g0268881</name>
</gene>
<accession>A0A9K3IW52</accession>
<dbReference type="EMBL" id="MNCJ02000321">
    <property type="protein sequence ID" value="KAF5803230.1"/>
    <property type="molecule type" value="Genomic_DNA"/>
</dbReference>
<sequence>MCVTKHTCFVEVTYGETLLFRRSGGWRNTLFRWVVLILNSLQVHVHATKHFTYITHIIYQTNISTYNSVCTITRQTSKQLNS</sequence>
<keyword evidence="2" id="KW-1185">Reference proteome</keyword>
<protein>
    <submittedName>
        <fullName evidence="1">Uncharacterized protein</fullName>
    </submittedName>
</protein>
<proteinExistence type="predicted"/>
<comment type="caution">
    <text evidence="1">The sequence shown here is derived from an EMBL/GenBank/DDBJ whole genome shotgun (WGS) entry which is preliminary data.</text>
</comment>
<dbReference type="AlphaFoldDB" id="A0A9K3IW52"/>
<reference evidence="1" key="2">
    <citation type="submission" date="2020-06" db="EMBL/GenBank/DDBJ databases">
        <title>Helianthus annuus Genome sequencing and assembly Release 2.</title>
        <authorList>
            <person name="Gouzy J."/>
            <person name="Langlade N."/>
            <person name="Munos S."/>
        </authorList>
    </citation>
    <scope>NUCLEOTIDE SEQUENCE</scope>
    <source>
        <tissue evidence="1">Leaves</tissue>
    </source>
</reference>
<name>A0A9K3IW52_HELAN</name>
<evidence type="ECO:0000313" key="2">
    <source>
        <dbReference type="Proteomes" id="UP000215914"/>
    </source>
</evidence>
<evidence type="ECO:0000313" key="1">
    <source>
        <dbReference type="EMBL" id="KAF5803230.1"/>
    </source>
</evidence>
<dbReference type="Proteomes" id="UP000215914">
    <property type="component" value="Unassembled WGS sequence"/>
</dbReference>
<organism evidence="1 2">
    <name type="scientific">Helianthus annuus</name>
    <name type="common">Common sunflower</name>
    <dbReference type="NCBI Taxonomy" id="4232"/>
    <lineage>
        <taxon>Eukaryota</taxon>
        <taxon>Viridiplantae</taxon>
        <taxon>Streptophyta</taxon>
        <taxon>Embryophyta</taxon>
        <taxon>Tracheophyta</taxon>
        <taxon>Spermatophyta</taxon>
        <taxon>Magnoliopsida</taxon>
        <taxon>eudicotyledons</taxon>
        <taxon>Gunneridae</taxon>
        <taxon>Pentapetalae</taxon>
        <taxon>asterids</taxon>
        <taxon>campanulids</taxon>
        <taxon>Asterales</taxon>
        <taxon>Asteraceae</taxon>
        <taxon>Asteroideae</taxon>
        <taxon>Heliantheae alliance</taxon>
        <taxon>Heliantheae</taxon>
        <taxon>Helianthus</taxon>
    </lineage>
</organism>
<dbReference type="Gramene" id="mRNA:HanXRQr2_Chr06g0268881">
    <property type="protein sequence ID" value="CDS:HanXRQr2_Chr06g0268881.1"/>
    <property type="gene ID" value="HanXRQr2_Chr06g0268881"/>
</dbReference>
<reference evidence="1" key="1">
    <citation type="journal article" date="2017" name="Nature">
        <title>The sunflower genome provides insights into oil metabolism, flowering and Asterid evolution.</title>
        <authorList>
            <person name="Badouin H."/>
            <person name="Gouzy J."/>
            <person name="Grassa C.J."/>
            <person name="Murat F."/>
            <person name="Staton S.E."/>
            <person name="Cottret L."/>
            <person name="Lelandais-Briere C."/>
            <person name="Owens G.L."/>
            <person name="Carrere S."/>
            <person name="Mayjonade B."/>
            <person name="Legrand L."/>
            <person name="Gill N."/>
            <person name="Kane N.C."/>
            <person name="Bowers J.E."/>
            <person name="Hubner S."/>
            <person name="Bellec A."/>
            <person name="Berard A."/>
            <person name="Berges H."/>
            <person name="Blanchet N."/>
            <person name="Boniface M.C."/>
            <person name="Brunel D."/>
            <person name="Catrice O."/>
            <person name="Chaidir N."/>
            <person name="Claudel C."/>
            <person name="Donnadieu C."/>
            <person name="Faraut T."/>
            <person name="Fievet G."/>
            <person name="Helmstetter N."/>
            <person name="King M."/>
            <person name="Knapp S.J."/>
            <person name="Lai Z."/>
            <person name="Le Paslier M.C."/>
            <person name="Lippi Y."/>
            <person name="Lorenzon L."/>
            <person name="Mandel J.R."/>
            <person name="Marage G."/>
            <person name="Marchand G."/>
            <person name="Marquand E."/>
            <person name="Bret-Mestries E."/>
            <person name="Morien E."/>
            <person name="Nambeesan S."/>
            <person name="Nguyen T."/>
            <person name="Pegot-Espagnet P."/>
            <person name="Pouilly N."/>
            <person name="Raftis F."/>
            <person name="Sallet E."/>
            <person name="Schiex T."/>
            <person name="Thomas J."/>
            <person name="Vandecasteele C."/>
            <person name="Vares D."/>
            <person name="Vear F."/>
            <person name="Vautrin S."/>
            <person name="Crespi M."/>
            <person name="Mangin B."/>
            <person name="Burke J.M."/>
            <person name="Salse J."/>
            <person name="Munos S."/>
            <person name="Vincourt P."/>
            <person name="Rieseberg L.H."/>
            <person name="Langlade N.B."/>
        </authorList>
    </citation>
    <scope>NUCLEOTIDE SEQUENCE</scope>
    <source>
        <tissue evidence="1">Leaves</tissue>
    </source>
</reference>